<evidence type="ECO:0000313" key="3">
    <source>
        <dbReference type="Proteomes" id="UP000334340"/>
    </source>
</evidence>
<accession>A0A564ZHV1</accession>
<evidence type="ECO:0008006" key="4">
    <source>
        <dbReference type="Google" id="ProtNLM"/>
    </source>
</evidence>
<dbReference type="InterPro" id="IPR045944">
    <property type="entry name" value="DUF6364"/>
</dbReference>
<dbReference type="Pfam" id="PF19891">
    <property type="entry name" value="DUF6364"/>
    <property type="match status" value="1"/>
</dbReference>
<evidence type="ECO:0000313" key="2">
    <source>
        <dbReference type="EMBL" id="VUZ84911.1"/>
    </source>
</evidence>
<dbReference type="EMBL" id="CABIKM010000021">
    <property type="protein sequence ID" value="VUZ84911.1"/>
    <property type="molecule type" value="Genomic_DNA"/>
</dbReference>
<evidence type="ECO:0000256" key="1">
    <source>
        <dbReference type="SAM" id="MobiDB-lite"/>
    </source>
</evidence>
<name>A0A564ZHV1_9BACT</name>
<keyword evidence="3" id="KW-1185">Reference proteome</keyword>
<feature type="compositionally biased region" description="Basic and acidic residues" evidence="1">
    <location>
        <begin position="67"/>
        <end position="79"/>
    </location>
</feature>
<protein>
    <recommendedName>
        <fullName evidence="4">CopG family transcriptional regulator</fullName>
    </recommendedName>
</protein>
<dbReference type="AlphaFoldDB" id="A0A564ZHV1"/>
<organism evidence="2 3">
    <name type="scientific">Candidatus Methylomirabilis lanthanidiphila</name>
    <dbReference type="NCBI Taxonomy" id="2211376"/>
    <lineage>
        <taxon>Bacteria</taxon>
        <taxon>Candidatus Methylomirabilota</taxon>
        <taxon>Candidatus Methylomirabilia</taxon>
        <taxon>Candidatus Methylomirabilales</taxon>
        <taxon>Candidatus Methylomirabilaceae</taxon>
        <taxon>Candidatus Methylomirabilis</taxon>
    </lineage>
</organism>
<feature type="region of interest" description="Disordered" evidence="1">
    <location>
        <begin position="58"/>
        <end position="79"/>
    </location>
</feature>
<sequence length="79" mass="9177">MKNVTITLDEKVAHWARVWAAERNISVSRFVGQLLETKMREESGYDMAMTQFLSVPPQSLKKKGRYPSRDALHERADLR</sequence>
<gene>
    <name evidence="2" type="ORF">MELA_01286</name>
</gene>
<reference evidence="2 3" key="1">
    <citation type="submission" date="2019-07" db="EMBL/GenBank/DDBJ databases">
        <authorList>
            <person name="Cremers G."/>
        </authorList>
    </citation>
    <scope>NUCLEOTIDE SEQUENCE [LARGE SCALE GENOMIC DNA]</scope>
</reference>
<dbReference type="Proteomes" id="UP000334340">
    <property type="component" value="Unassembled WGS sequence"/>
</dbReference>
<proteinExistence type="predicted"/>